<organism evidence="2 3">
    <name type="scientific">Syncephalis pseudoplumigaleata</name>
    <dbReference type="NCBI Taxonomy" id="1712513"/>
    <lineage>
        <taxon>Eukaryota</taxon>
        <taxon>Fungi</taxon>
        <taxon>Fungi incertae sedis</taxon>
        <taxon>Zoopagomycota</taxon>
        <taxon>Zoopagomycotina</taxon>
        <taxon>Zoopagomycetes</taxon>
        <taxon>Zoopagales</taxon>
        <taxon>Piptocephalidaceae</taxon>
        <taxon>Syncephalis</taxon>
    </lineage>
</organism>
<dbReference type="AlphaFoldDB" id="A0A4P9Z1N1"/>
<evidence type="ECO:0000313" key="2">
    <source>
        <dbReference type="EMBL" id="RKP25330.1"/>
    </source>
</evidence>
<dbReference type="Pfam" id="PF05922">
    <property type="entry name" value="Inhibitor_I9"/>
    <property type="match status" value="1"/>
</dbReference>
<name>A0A4P9Z1N1_9FUNG</name>
<dbReference type="OrthoDB" id="5518345at2759"/>
<gene>
    <name evidence="2" type="ORF">SYNPS1DRAFT_22689</name>
</gene>
<dbReference type="InterPro" id="IPR010259">
    <property type="entry name" value="S8pro/Inhibitor_I9"/>
</dbReference>
<evidence type="ECO:0000259" key="1">
    <source>
        <dbReference type="Pfam" id="PF05922"/>
    </source>
</evidence>
<dbReference type="Proteomes" id="UP000278143">
    <property type="component" value="Unassembled WGS sequence"/>
</dbReference>
<accession>A0A4P9Z1N1</accession>
<evidence type="ECO:0000313" key="3">
    <source>
        <dbReference type="Proteomes" id="UP000278143"/>
    </source>
</evidence>
<keyword evidence="3" id="KW-1185">Reference proteome</keyword>
<protein>
    <recommendedName>
        <fullName evidence="1">Inhibitor I9 domain-containing protein</fullName>
    </recommendedName>
</protein>
<sequence length="85" mass="9080">GHGKYIIVLDEKAGDDAANTLRDNIHKEGGSAESSIKIGSSYHAIPATLPDSMLQNFTAHPHIKYIEPDGEVSIQAQGILAAQKK</sequence>
<dbReference type="EMBL" id="KZ989792">
    <property type="protein sequence ID" value="RKP25330.1"/>
    <property type="molecule type" value="Genomic_DNA"/>
</dbReference>
<proteinExistence type="predicted"/>
<dbReference type="Gene3D" id="3.30.70.80">
    <property type="entry name" value="Peptidase S8 propeptide/proteinase inhibitor I9"/>
    <property type="match status" value="1"/>
</dbReference>
<feature type="domain" description="Inhibitor I9" evidence="1">
    <location>
        <begin position="4"/>
        <end position="74"/>
    </location>
</feature>
<feature type="non-terminal residue" evidence="2">
    <location>
        <position position="1"/>
    </location>
</feature>
<dbReference type="InterPro" id="IPR037045">
    <property type="entry name" value="S8pro/Inhibitor_I9_sf"/>
</dbReference>
<reference evidence="3" key="1">
    <citation type="journal article" date="2018" name="Nat. Microbiol.">
        <title>Leveraging single-cell genomics to expand the fungal tree of life.</title>
        <authorList>
            <person name="Ahrendt S.R."/>
            <person name="Quandt C.A."/>
            <person name="Ciobanu D."/>
            <person name="Clum A."/>
            <person name="Salamov A."/>
            <person name="Andreopoulos B."/>
            <person name="Cheng J.F."/>
            <person name="Woyke T."/>
            <person name="Pelin A."/>
            <person name="Henrissat B."/>
            <person name="Reynolds N.K."/>
            <person name="Benny G.L."/>
            <person name="Smith M.E."/>
            <person name="James T.Y."/>
            <person name="Grigoriev I.V."/>
        </authorList>
    </citation>
    <scope>NUCLEOTIDE SEQUENCE [LARGE SCALE GENOMIC DNA]</scope>
    <source>
        <strain evidence="3">Benny S71-1</strain>
    </source>
</reference>
<dbReference type="SUPFAM" id="SSF54897">
    <property type="entry name" value="Protease propeptides/inhibitors"/>
    <property type="match status" value="1"/>
</dbReference>